<dbReference type="PANTHER" id="PTHR37820">
    <property type="entry name" value="CELL DIVISION PROTEIN DIVIB"/>
    <property type="match status" value="1"/>
</dbReference>
<dbReference type="STRING" id="1737425.GCA_900049755_02571"/>
<keyword evidence="3 11" id="KW-0132">Cell division</keyword>
<evidence type="ECO:0000256" key="6">
    <source>
        <dbReference type="ARBA" id="ARBA00023136"/>
    </source>
</evidence>
<keyword evidence="2" id="KW-1003">Cell membrane</keyword>
<name>A0A2Z3YT94_9CORY</name>
<feature type="domain" description="POTRA" evidence="10">
    <location>
        <begin position="69"/>
        <end position="137"/>
    </location>
</feature>
<dbReference type="RefSeq" id="WP_227870984.1">
    <property type="nucleotide sequence ID" value="NZ_CP024988.1"/>
</dbReference>
<dbReference type="InterPro" id="IPR013685">
    <property type="entry name" value="POTRA_FtsQ_type"/>
</dbReference>
<protein>
    <submittedName>
        <fullName evidence="11">Cell division protein FtsQ</fullName>
    </submittedName>
</protein>
<evidence type="ECO:0000256" key="5">
    <source>
        <dbReference type="ARBA" id="ARBA00022989"/>
    </source>
</evidence>
<dbReference type="PROSITE" id="PS51779">
    <property type="entry name" value="POTRA"/>
    <property type="match status" value="1"/>
</dbReference>
<evidence type="ECO:0000256" key="1">
    <source>
        <dbReference type="ARBA" id="ARBA00004370"/>
    </source>
</evidence>
<dbReference type="GO" id="GO:0051301">
    <property type="term" value="P:cell division"/>
    <property type="evidence" value="ECO:0007669"/>
    <property type="project" value="UniProtKB-KW"/>
</dbReference>
<keyword evidence="6 9" id="KW-0472">Membrane</keyword>
<feature type="compositionally biased region" description="Low complexity" evidence="8">
    <location>
        <begin position="22"/>
        <end position="31"/>
    </location>
</feature>
<keyword evidence="4 9" id="KW-0812">Transmembrane</keyword>
<evidence type="ECO:0000313" key="12">
    <source>
        <dbReference type="Proteomes" id="UP000247696"/>
    </source>
</evidence>
<dbReference type="Gene3D" id="3.10.20.310">
    <property type="entry name" value="membrane protein fhac"/>
    <property type="match status" value="1"/>
</dbReference>
<sequence length="258" mass="26436">MGRTDSTGTGRSGQTPASPASAGPTSGTRAGRAGGRRGSGRRRRPSRLTAVLGVLLVLVVAGAAVVQFLTVSSVEVSGTVNQDPGEVRTASGVSEGDRMVTVDTGAAASSVSVLPWVKTVTVSRGWPTTVKITVTEHTPVGVLDDGGTPVVVDTDGVQFLRDVRPDGLTPMKVASSDDAAVRAAAAVLAALSPEVKGQVREISAPAADSVTLRFDGDREVFWGTADRAAEKAEATRVVLTRDGARWNVSNPALPSVRG</sequence>
<dbReference type="AlphaFoldDB" id="A0A2Z3YT94"/>
<dbReference type="InterPro" id="IPR034746">
    <property type="entry name" value="POTRA"/>
</dbReference>
<comment type="subcellular location">
    <subcellularLocation>
        <location evidence="1">Membrane</location>
    </subcellularLocation>
</comment>
<dbReference type="Proteomes" id="UP000247696">
    <property type="component" value="Chromosome"/>
</dbReference>
<feature type="transmembrane region" description="Helical" evidence="9">
    <location>
        <begin position="48"/>
        <end position="69"/>
    </location>
</feature>
<evidence type="ECO:0000259" key="10">
    <source>
        <dbReference type="PROSITE" id="PS51779"/>
    </source>
</evidence>
<feature type="compositionally biased region" description="Low complexity" evidence="8">
    <location>
        <begin position="1"/>
        <end position="15"/>
    </location>
</feature>
<feature type="compositionally biased region" description="Basic residues" evidence="8">
    <location>
        <begin position="34"/>
        <end position="44"/>
    </location>
</feature>
<dbReference type="InterPro" id="IPR050487">
    <property type="entry name" value="FtsQ_DivIB"/>
</dbReference>
<evidence type="ECO:0000256" key="4">
    <source>
        <dbReference type="ARBA" id="ARBA00022692"/>
    </source>
</evidence>
<gene>
    <name evidence="11" type="primary">ftsQ</name>
    <name evidence="11" type="ORF">Csp1_16460</name>
</gene>
<evidence type="ECO:0000256" key="7">
    <source>
        <dbReference type="ARBA" id="ARBA00023306"/>
    </source>
</evidence>
<reference evidence="12" key="1">
    <citation type="submission" date="2017-11" db="EMBL/GenBank/DDBJ databases">
        <title>Otitis media/interna in a cat caused by the recently described species Corynebacterium provencense.</title>
        <authorList>
            <person name="Kittl S."/>
            <person name="Brodard I."/>
            <person name="Rychener L."/>
            <person name="Jores J."/>
            <person name="Roosje P."/>
            <person name="Gobeli Brawand S."/>
        </authorList>
    </citation>
    <scope>NUCLEOTIDE SEQUENCE [LARGE SCALE GENOMIC DNA]</scope>
    <source>
        <strain evidence="12">17KM38</strain>
    </source>
</reference>
<dbReference type="GO" id="GO:0005886">
    <property type="term" value="C:plasma membrane"/>
    <property type="evidence" value="ECO:0007669"/>
    <property type="project" value="TreeGrafter"/>
</dbReference>
<dbReference type="KEGG" id="cpre:Csp1_16460"/>
<dbReference type="EMBL" id="CP024988">
    <property type="protein sequence ID" value="AWT26430.1"/>
    <property type="molecule type" value="Genomic_DNA"/>
</dbReference>
<accession>A0A2Z3YT94</accession>
<keyword evidence="5 9" id="KW-1133">Transmembrane helix</keyword>
<proteinExistence type="predicted"/>
<evidence type="ECO:0000256" key="2">
    <source>
        <dbReference type="ARBA" id="ARBA00022475"/>
    </source>
</evidence>
<dbReference type="PANTHER" id="PTHR37820:SF1">
    <property type="entry name" value="CELL DIVISION PROTEIN FTSQ"/>
    <property type="match status" value="1"/>
</dbReference>
<feature type="region of interest" description="Disordered" evidence="8">
    <location>
        <begin position="1"/>
        <end position="44"/>
    </location>
</feature>
<evidence type="ECO:0000256" key="3">
    <source>
        <dbReference type="ARBA" id="ARBA00022618"/>
    </source>
</evidence>
<dbReference type="Pfam" id="PF08478">
    <property type="entry name" value="POTRA_1"/>
    <property type="match status" value="1"/>
</dbReference>
<evidence type="ECO:0000256" key="9">
    <source>
        <dbReference type="SAM" id="Phobius"/>
    </source>
</evidence>
<evidence type="ECO:0000256" key="8">
    <source>
        <dbReference type="SAM" id="MobiDB-lite"/>
    </source>
</evidence>
<evidence type="ECO:0000313" key="11">
    <source>
        <dbReference type="EMBL" id="AWT26430.1"/>
    </source>
</evidence>
<keyword evidence="7" id="KW-0131">Cell cycle</keyword>
<organism evidence="11 12">
    <name type="scientific">Corynebacterium provencense</name>
    <dbReference type="NCBI Taxonomy" id="1737425"/>
    <lineage>
        <taxon>Bacteria</taxon>
        <taxon>Bacillati</taxon>
        <taxon>Actinomycetota</taxon>
        <taxon>Actinomycetes</taxon>
        <taxon>Mycobacteriales</taxon>
        <taxon>Corynebacteriaceae</taxon>
        <taxon>Corynebacterium</taxon>
    </lineage>
</organism>
<dbReference type="Pfam" id="PF03799">
    <property type="entry name" value="FtsQ_DivIB_C"/>
    <property type="match status" value="1"/>
</dbReference>
<dbReference type="InterPro" id="IPR005548">
    <property type="entry name" value="Cell_div_FtsQ/DivIB_C"/>
</dbReference>
<keyword evidence="12" id="KW-1185">Reference proteome</keyword>